<evidence type="ECO:0000313" key="1">
    <source>
        <dbReference type="EMBL" id="EGW20485.1"/>
    </source>
</evidence>
<evidence type="ECO:0000313" key="2">
    <source>
        <dbReference type="Proteomes" id="UP000004664"/>
    </source>
</evidence>
<protein>
    <submittedName>
        <fullName evidence="1">Uncharacterized protein</fullName>
    </submittedName>
</protein>
<accession>G3IZW3</accession>
<dbReference type="STRING" id="697282.Mettu_3629"/>
<dbReference type="HOGENOM" id="CLU_3185761_0_0_6"/>
<organism evidence="1 2">
    <name type="scientific">Methylobacter tundripaludum (strain ATCC BAA-1195 / DSM 17260 / SV96)</name>
    <dbReference type="NCBI Taxonomy" id="697282"/>
    <lineage>
        <taxon>Bacteria</taxon>
        <taxon>Pseudomonadati</taxon>
        <taxon>Pseudomonadota</taxon>
        <taxon>Gammaproteobacteria</taxon>
        <taxon>Methylococcales</taxon>
        <taxon>Methylococcaceae</taxon>
        <taxon>Methylobacter</taxon>
    </lineage>
</organism>
<dbReference type="Proteomes" id="UP000004664">
    <property type="component" value="Unassembled WGS sequence"/>
</dbReference>
<dbReference type="EMBL" id="JH109153">
    <property type="protein sequence ID" value="EGW20485.1"/>
    <property type="molecule type" value="Genomic_DNA"/>
</dbReference>
<reference evidence="1 2" key="1">
    <citation type="submission" date="2011-06" db="EMBL/GenBank/DDBJ databases">
        <title>Genomic sequence of Methylobacter tundripaludum SV96.</title>
        <authorList>
            <consortium name="US DOE Joint Genome Institute"/>
            <person name="Lucas S."/>
            <person name="Han J."/>
            <person name="Lapidus A."/>
            <person name="Cheng J.-F."/>
            <person name="Goodwin L."/>
            <person name="Pitluck S."/>
            <person name="Held B."/>
            <person name="Detter J.C."/>
            <person name="Han C."/>
            <person name="Tapia R."/>
            <person name="Land M."/>
            <person name="Hauser L."/>
            <person name="Kyrpides N."/>
            <person name="Ivanova N."/>
            <person name="Ovchinnikova G."/>
            <person name="Pagani I."/>
            <person name="Klotz M.G."/>
            <person name="Dispirito A.A."/>
            <person name="Murrell J.C."/>
            <person name="Dunfield P."/>
            <person name="Kalyuzhnaya M.G."/>
            <person name="Svenning M."/>
            <person name="Trotsenko Y.A."/>
            <person name="Stein L.Y."/>
            <person name="Woyke T."/>
        </authorList>
    </citation>
    <scope>NUCLEOTIDE SEQUENCE [LARGE SCALE GENOMIC DNA]</scope>
    <source>
        <strain evidence="2">ATCC BAA-1195 / DSM 17260 / SV96</strain>
    </source>
</reference>
<keyword evidence="2" id="KW-1185">Reference proteome</keyword>
<gene>
    <name evidence="1" type="ORF">Mettu_3629</name>
</gene>
<name>G3IZW3_METTV</name>
<sequence length="46" mass="5211">MMSSTANGATHTDENRLRHDLCEIKNYSKNYSGSYYGMLLYTTSNA</sequence>
<dbReference type="AlphaFoldDB" id="G3IZW3"/>
<proteinExistence type="predicted"/>